<name>A0A8H6WE61_9AGAR</name>
<dbReference type="Proteomes" id="UP000636479">
    <property type="component" value="Unassembled WGS sequence"/>
</dbReference>
<gene>
    <name evidence="4" type="ORF">MIND_00053600</name>
</gene>
<proteinExistence type="predicted"/>
<dbReference type="Pfam" id="PF01713">
    <property type="entry name" value="Smr"/>
    <property type="match status" value="1"/>
</dbReference>
<evidence type="ECO:0000259" key="3">
    <source>
        <dbReference type="PROSITE" id="PS50828"/>
    </source>
</evidence>
<dbReference type="InterPro" id="IPR036063">
    <property type="entry name" value="Smr_dom_sf"/>
</dbReference>
<evidence type="ECO:0000313" key="5">
    <source>
        <dbReference type="Proteomes" id="UP000636479"/>
    </source>
</evidence>
<evidence type="ECO:0000256" key="2">
    <source>
        <dbReference type="SAM" id="MobiDB-lite"/>
    </source>
</evidence>
<sequence length="437" mass="48144">MSLVLLSLVLGFGLRVFLLSLGIPFGSAAFIGVFEGVGLYRTLLTEPLVDSLLLCGLRLGFDLVFTTLHALTLLSTLALSFVLSDTASRTQPEDVRRIRRRTLRYLRSLGQTVVESDYWKKRKSVTIEDAADDVSDDDEELDQPPVASPRSPRSPRVSRSSRSTRPAIPALQVAAAPSNVSHGDELLTPSSLAASYTNRSPPIFNLPDDDIIEEESDELQTPLELNIVGLPPANNITISLVREPSDEHLETAALREPPPIPPEPDVLSPGTEFSELSNVEAKAIFANAENMRKEARDTEEEKRKLDLQLKKAVKEKRTKDAFLLRRDIELLEEKIKKLHAGAARRYYRSGNLSGSDDVPVDVHGLFIPEAVKIVETALHEALKAGRSEIKVIVGKGKHSKDGKAKLRPAIMEEMEKQGIVCRVQDNNTGMLVLTVPS</sequence>
<evidence type="ECO:0000313" key="4">
    <source>
        <dbReference type="EMBL" id="KAF7315389.1"/>
    </source>
</evidence>
<evidence type="ECO:0000256" key="1">
    <source>
        <dbReference type="SAM" id="Coils"/>
    </source>
</evidence>
<dbReference type="GeneID" id="59340018"/>
<feature type="compositionally biased region" description="Low complexity" evidence="2">
    <location>
        <begin position="144"/>
        <end position="167"/>
    </location>
</feature>
<dbReference type="PANTHER" id="PTHR47417">
    <property type="entry name" value="SMR DOMAIN-CONTAINING PROTEIN YPL199C"/>
    <property type="match status" value="1"/>
</dbReference>
<dbReference type="InterPro" id="IPR002625">
    <property type="entry name" value="Smr_dom"/>
</dbReference>
<dbReference type="SUPFAM" id="SSF160443">
    <property type="entry name" value="SMR domain-like"/>
    <property type="match status" value="1"/>
</dbReference>
<dbReference type="AlphaFoldDB" id="A0A8H6WE61"/>
<accession>A0A8H6WE61</accession>
<feature type="domain" description="Smr" evidence="3">
    <location>
        <begin position="360"/>
        <end position="436"/>
    </location>
</feature>
<feature type="region of interest" description="Disordered" evidence="2">
    <location>
        <begin position="129"/>
        <end position="169"/>
    </location>
</feature>
<dbReference type="SMART" id="SM00463">
    <property type="entry name" value="SMR"/>
    <property type="match status" value="1"/>
</dbReference>
<organism evidence="4 5">
    <name type="scientific">Mycena indigotica</name>
    <dbReference type="NCBI Taxonomy" id="2126181"/>
    <lineage>
        <taxon>Eukaryota</taxon>
        <taxon>Fungi</taxon>
        <taxon>Dikarya</taxon>
        <taxon>Basidiomycota</taxon>
        <taxon>Agaricomycotina</taxon>
        <taxon>Agaricomycetes</taxon>
        <taxon>Agaricomycetidae</taxon>
        <taxon>Agaricales</taxon>
        <taxon>Marasmiineae</taxon>
        <taxon>Mycenaceae</taxon>
        <taxon>Mycena</taxon>
    </lineage>
</organism>
<feature type="compositionally biased region" description="Acidic residues" evidence="2">
    <location>
        <begin position="129"/>
        <end position="142"/>
    </location>
</feature>
<dbReference type="OrthoDB" id="3231855at2759"/>
<protein>
    <submittedName>
        <fullName evidence="4">Smr domain-containing protein</fullName>
    </submittedName>
</protein>
<dbReference type="PANTHER" id="PTHR47417:SF1">
    <property type="entry name" value="SMR DOMAIN-CONTAINING PROTEIN YPL199C"/>
    <property type="match status" value="1"/>
</dbReference>
<dbReference type="EMBL" id="JACAZF010000001">
    <property type="protein sequence ID" value="KAF7315389.1"/>
    <property type="molecule type" value="Genomic_DNA"/>
</dbReference>
<dbReference type="PROSITE" id="PS50828">
    <property type="entry name" value="SMR"/>
    <property type="match status" value="1"/>
</dbReference>
<dbReference type="InterPro" id="IPR053020">
    <property type="entry name" value="Smr_domain_protein"/>
</dbReference>
<feature type="coiled-coil region" evidence="1">
    <location>
        <begin position="281"/>
        <end position="315"/>
    </location>
</feature>
<dbReference type="RefSeq" id="XP_037225412.1">
    <property type="nucleotide sequence ID" value="XM_037357502.1"/>
</dbReference>
<dbReference type="Gene3D" id="3.30.1370.110">
    <property type="match status" value="1"/>
</dbReference>
<keyword evidence="5" id="KW-1185">Reference proteome</keyword>
<comment type="caution">
    <text evidence="4">The sequence shown here is derived from an EMBL/GenBank/DDBJ whole genome shotgun (WGS) entry which is preliminary data.</text>
</comment>
<reference evidence="4" key="1">
    <citation type="submission" date="2020-05" db="EMBL/GenBank/DDBJ databases">
        <title>Mycena genomes resolve the evolution of fungal bioluminescence.</title>
        <authorList>
            <person name="Tsai I.J."/>
        </authorList>
    </citation>
    <scope>NUCLEOTIDE SEQUENCE</scope>
    <source>
        <strain evidence="4">171206Taipei</strain>
    </source>
</reference>
<keyword evidence="1" id="KW-0175">Coiled coil</keyword>